<dbReference type="GO" id="GO:0006281">
    <property type="term" value="P:DNA repair"/>
    <property type="evidence" value="ECO:0007669"/>
    <property type="project" value="UniProtKB-ARBA"/>
</dbReference>
<sequence>MLPDITQTFVEKPGALKSGARKDRENGLQCDDDDDDDDDDVLEQRKLQFLDSLPKSIDDICKIEVSTKGQASNDLWKENRSNMLTASNFGTVCKLRKKDC</sequence>
<dbReference type="EMBL" id="OV651818">
    <property type="protein sequence ID" value="CAH1112077.1"/>
    <property type="molecule type" value="Genomic_DNA"/>
</dbReference>
<evidence type="ECO:0000313" key="3">
    <source>
        <dbReference type="Proteomes" id="UP001153636"/>
    </source>
</evidence>
<accession>A0A9P0D917</accession>
<evidence type="ECO:0000313" key="2">
    <source>
        <dbReference type="EMBL" id="CAH1112077.1"/>
    </source>
</evidence>
<dbReference type="SUPFAM" id="SSF52980">
    <property type="entry name" value="Restriction endonuclease-like"/>
    <property type="match status" value="1"/>
</dbReference>
<dbReference type="InterPro" id="IPR011604">
    <property type="entry name" value="PDDEXK-like_dom_sf"/>
</dbReference>
<dbReference type="InterPro" id="IPR011335">
    <property type="entry name" value="Restrct_endonuc-II-like"/>
</dbReference>
<keyword evidence="3" id="KW-1185">Reference proteome</keyword>
<protein>
    <submittedName>
        <fullName evidence="2">Uncharacterized protein</fullName>
    </submittedName>
</protein>
<feature type="region of interest" description="Disordered" evidence="1">
    <location>
        <begin position="1"/>
        <end position="37"/>
    </location>
</feature>
<organism evidence="2 3">
    <name type="scientific">Psylliodes chrysocephalus</name>
    <dbReference type="NCBI Taxonomy" id="3402493"/>
    <lineage>
        <taxon>Eukaryota</taxon>
        <taxon>Metazoa</taxon>
        <taxon>Ecdysozoa</taxon>
        <taxon>Arthropoda</taxon>
        <taxon>Hexapoda</taxon>
        <taxon>Insecta</taxon>
        <taxon>Pterygota</taxon>
        <taxon>Neoptera</taxon>
        <taxon>Endopterygota</taxon>
        <taxon>Coleoptera</taxon>
        <taxon>Polyphaga</taxon>
        <taxon>Cucujiformia</taxon>
        <taxon>Chrysomeloidea</taxon>
        <taxon>Chrysomelidae</taxon>
        <taxon>Galerucinae</taxon>
        <taxon>Alticini</taxon>
        <taxon>Psylliodes</taxon>
    </lineage>
</organism>
<proteinExistence type="predicted"/>
<dbReference type="Proteomes" id="UP001153636">
    <property type="component" value="Chromosome 6"/>
</dbReference>
<gene>
    <name evidence="2" type="ORF">PSYICH_LOCUS12792</name>
</gene>
<reference evidence="2" key="1">
    <citation type="submission" date="2022-01" db="EMBL/GenBank/DDBJ databases">
        <authorList>
            <person name="King R."/>
        </authorList>
    </citation>
    <scope>NUCLEOTIDE SEQUENCE</scope>
</reference>
<dbReference type="OrthoDB" id="8194943at2759"/>
<dbReference type="Gene3D" id="3.90.320.10">
    <property type="match status" value="1"/>
</dbReference>
<name>A0A9P0D917_9CUCU</name>
<dbReference type="AlphaFoldDB" id="A0A9P0D917"/>
<evidence type="ECO:0000256" key="1">
    <source>
        <dbReference type="SAM" id="MobiDB-lite"/>
    </source>
</evidence>